<dbReference type="InterPro" id="IPR005225">
    <property type="entry name" value="Small_GTP-bd"/>
</dbReference>
<feature type="binding site" evidence="11">
    <location>
        <position position="31"/>
    </location>
    <ligand>
        <name>Mg(2+)</name>
        <dbReference type="ChEBI" id="CHEBI:18420"/>
    </ligand>
</feature>
<dbReference type="PROSITE" id="PS51422">
    <property type="entry name" value="SAR1"/>
    <property type="match status" value="1"/>
</dbReference>
<reference evidence="16 17" key="1">
    <citation type="journal article" date="2019" name="Sci. Rep.">
        <title>Nanopore sequencing improves the draft genome of the human pathogenic amoeba Naegleria fowleri.</title>
        <authorList>
            <person name="Liechti N."/>
            <person name="Schurch N."/>
            <person name="Bruggmann R."/>
            <person name="Wittwer M."/>
        </authorList>
    </citation>
    <scope>NUCLEOTIDE SEQUENCE [LARGE SCALE GENOMIC DNA]</scope>
    <source>
        <strain evidence="16 17">ATCC 30894</strain>
    </source>
</reference>
<dbReference type="SMART" id="SM00177">
    <property type="entry name" value="ARF"/>
    <property type="match status" value="1"/>
</dbReference>
<feature type="binding site" evidence="12">
    <location>
        <position position="135"/>
    </location>
    <ligand>
        <name>GTP</name>
        <dbReference type="ChEBI" id="CHEBI:37565"/>
    </ligand>
</feature>
<dbReference type="SMART" id="SM00178">
    <property type="entry name" value="SAR"/>
    <property type="match status" value="1"/>
</dbReference>
<dbReference type="GO" id="GO:0016192">
    <property type="term" value="P:vesicle-mediated transport"/>
    <property type="evidence" value="ECO:0007669"/>
    <property type="project" value="UniProtKB-KW"/>
</dbReference>
<evidence type="ECO:0000313" key="16">
    <source>
        <dbReference type="EMBL" id="KAF0971666.1"/>
    </source>
</evidence>
<feature type="binding site" evidence="12">
    <location>
        <position position="32"/>
    </location>
    <ligand>
        <name>GTP</name>
        <dbReference type="ChEBI" id="CHEBI:37565"/>
    </ligand>
</feature>
<evidence type="ECO:0000256" key="4">
    <source>
        <dbReference type="ARBA" id="ARBA00022448"/>
    </source>
</evidence>
<evidence type="ECO:0000256" key="11">
    <source>
        <dbReference type="PIRSR" id="PIRSR606687-1"/>
    </source>
</evidence>
<feature type="binding site" evidence="12">
    <location>
        <position position="37"/>
    </location>
    <ligand>
        <name>GTP</name>
        <dbReference type="ChEBI" id="CHEBI:37565"/>
    </ligand>
</feature>
<dbReference type="PRINTS" id="PR00328">
    <property type="entry name" value="SAR1GTPBP"/>
</dbReference>
<dbReference type="Proteomes" id="UP000444721">
    <property type="component" value="Unassembled WGS sequence"/>
</dbReference>
<keyword evidence="7 15" id="KW-0931">ER-Golgi transport</keyword>
<feature type="binding site" evidence="12">
    <location>
        <position position="36"/>
    </location>
    <ligand>
        <name>GTP</name>
        <dbReference type="ChEBI" id="CHEBI:37565"/>
    </ligand>
</feature>
<keyword evidence="8 15" id="KW-0653">Protein transport</keyword>
<feature type="binding site" evidence="14">
    <location>
        <position position="53"/>
    </location>
    <ligand>
        <name>Mg(2+)</name>
        <dbReference type="ChEBI" id="CHEBI:18420"/>
    </ligand>
</feature>
<dbReference type="PANTHER" id="PTHR45684">
    <property type="entry name" value="RE74312P"/>
    <property type="match status" value="1"/>
</dbReference>
<feature type="binding site" evidence="13">
    <location>
        <position position="76"/>
    </location>
    <ligand>
        <name>GTP</name>
        <dbReference type="ChEBI" id="CHEBI:37565"/>
    </ligand>
</feature>
<comment type="similarity">
    <text evidence="3 15">Belongs to the small GTPase superfamily. SAR1 family.</text>
</comment>
<keyword evidence="10 13" id="KW-0342">GTP-binding</keyword>
<feature type="binding site" evidence="13">
    <location>
        <begin position="132"/>
        <end position="135"/>
    </location>
    <ligand>
        <name>GTP</name>
        <dbReference type="ChEBI" id="CHEBI:37565"/>
    </ligand>
</feature>
<dbReference type="Gene3D" id="3.40.50.300">
    <property type="entry name" value="P-loop containing nucleotide triphosphate hydrolases"/>
    <property type="match status" value="1"/>
</dbReference>
<evidence type="ECO:0000256" key="12">
    <source>
        <dbReference type="PIRSR" id="PIRSR606687-2"/>
    </source>
</evidence>
<keyword evidence="6 15" id="KW-0256">Endoplasmic reticulum</keyword>
<evidence type="ECO:0000256" key="8">
    <source>
        <dbReference type="ARBA" id="ARBA00022927"/>
    </source>
</evidence>
<protein>
    <submittedName>
        <fullName evidence="16">Uncharacterized protein</fullName>
    </submittedName>
</protein>
<keyword evidence="4 15" id="KW-0813">Transport</keyword>
<feature type="binding site" evidence="12">
    <location>
        <position position="177"/>
    </location>
    <ligand>
        <name>GTP</name>
        <dbReference type="ChEBI" id="CHEBI:37565"/>
    </ligand>
</feature>
<dbReference type="AlphaFoldDB" id="A0A6A5BA52"/>
<dbReference type="GeneID" id="68117104"/>
<evidence type="ECO:0000313" key="17">
    <source>
        <dbReference type="Proteomes" id="UP000444721"/>
    </source>
</evidence>
<accession>A0A6A5BA52</accession>
<dbReference type="Pfam" id="PF00025">
    <property type="entry name" value="Arf"/>
    <property type="match status" value="1"/>
</dbReference>
<dbReference type="OrthoDB" id="15478at2759"/>
<evidence type="ECO:0000256" key="15">
    <source>
        <dbReference type="RuleBase" id="RU003926"/>
    </source>
</evidence>
<dbReference type="InterPro" id="IPR006687">
    <property type="entry name" value="Small_GTPase_SAR1"/>
</dbReference>
<feature type="binding site" evidence="12">
    <location>
        <position position="35"/>
    </location>
    <ligand>
        <name>GTP</name>
        <dbReference type="ChEBI" id="CHEBI:37565"/>
    </ligand>
</feature>
<evidence type="ECO:0000256" key="10">
    <source>
        <dbReference type="ARBA" id="ARBA00023134"/>
    </source>
</evidence>
<dbReference type="PROSITE" id="PS51417">
    <property type="entry name" value="ARF"/>
    <property type="match status" value="1"/>
</dbReference>
<dbReference type="OMA" id="GWMRNIL"/>
<dbReference type="VEuPathDB" id="AmoebaDB:NfTy_080930"/>
<gene>
    <name evidence="16" type="ORF">FDP41_009889</name>
</gene>
<dbReference type="VEuPathDB" id="AmoebaDB:FDP41_009889"/>
<dbReference type="GO" id="GO:0005525">
    <property type="term" value="F:GTP binding"/>
    <property type="evidence" value="ECO:0007669"/>
    <property type="project" value="UniProtKB-KW"/>
</dbReference>
<dbReference type="GO" id="GO:0003924">
    <property type="term" value="F:GTPase activity"/>
    <property type="evidence" value="ECO:0007669"/>
    <property type="project" value="InterPro"/>
</dbReference>
<dbReference type="GO" id="GO:0046872">
    <property type="term" value="F:metal ion binding"/>
    <property type="evidence" value="ECO:0007669"/>
    <property type="project" value="UniProtKB-KW"/>
</dbReference>
<evidence type="ECO:0000256" key="5">
    <source>
        <dbReference type="ARBA" id="ARBA00022741"/>
    </source>
</evidence>
<feature type="binding site" evidence="13">
    <location>
        <begin position="29"/>
        <end position="36"/>
    </location>
    <ligand>
        <name>GTP</name>
        <dbReference type="ChEBI" id="CHEBI:37565"/>
    </ligand>
</feature>
<evidence type="ECO:0000256" key="2">
    <source>
        <dbReference type="ARBA" id="ARBA00004555"/>
    </source>
</evidence>
<evidence type="ECO:0000256" key="13">
    <source>
        <dbReference type="PIRSR" id="PIRSR606689-1"/>
    </source>
</evidence>
<comment type="subcellular location">
    <subcellularLocation>
        <location evidence="1">Endoplasmic reticulum</location>
    </subcellularLocation>
    <subcellularLocation>
        <location evidence="2">Golgi apparatus</location>
    </subcellularLocation>
</comment>
<dbReference type="VEuPathDB" id="AmoebaDB:NF0104030"/>
<evidence type="ECO:0000256" key="7">
    <source>
        <dbReference type="ARBA" id="ARBA00022892"/>
    </source>
</evidence>
<dbReference type="GO" id="GO:0005794">
    <property type="term" value="C:Golgi apparatus"/>
    <property type="evidence" value="ECO:0007669"/>
    <property type="project" value="UniProtKB-SubCell"/>
</dbReference>
<evidence type="ECO:0000256" key="1">
    <source>
        <dbReference type="ARBA" id="ARBA00004240"/>
    </source>
</evidence>
<evidence type="ECO:0000256" key="3">
    <source>
        <dbReference type="ARBA" id="ARBA00007507"/>
    </source>
</evidence>
<dbReference type="SUPFAM" id="SSF52540">
    <property type="entry name" value="P-loop containing nucleoside triphosphate hydrolases"/>
    <property type="match status" value="1"/>
</dbReference>
<proteinExistence type="inferred from homology"/>
<dbReference type="RefSeq" id="XP_044556382.1">
    <property type="nucleotide sequence ID" value="XM_044713895.1"/>
</dbReference>
<feature type="binding site" evidence="12">
    <location>
        <position position="34"/>
    </location>
    <ligand>
        <name>GTP</name>
        <dbReference type="ChEBI" id="CHEBI:37565"/>
    </ligand>
</feature>
<keyword evidence="17" id="KW-1185">Reference proteome</keyword>
<dbReference type="GO" id="GO:0006886">
    <property type="term" value="P:intracellular protein transport"/>
    <property type="evidence" value="ECO:0007669"/>
    <property type="project" value="InterPro"/>
</dbReference>
<keyword evidence="11" id="KW-0479">Metal-binding</keyword>
<keyword evidence="11" id="KW-0460">Magnesium</keyword>
<dbReference type="NCBIfam" id="TIGR00231">
    <property type="entry name" value="small_GTP"/>
    <property type="match status" value="1"/>
</dbReference>
<organism evidence="16 17">
    <name type="scientific">Naegleria fowleri</name>
    <name type="common">Brain eating amoeba</name>
    <dbReference type="NCBI Taxonomy" id="5763"/>
    <lineage>
        <taxon>Eukaryota</taxon>
        <taxon>Discoba</taxon>
        <taxon>Heterolobosea</taxon>
        <taxon>Tetramitia</taxon>
        <taxon>Eutetramitia</taxon>
        <taxon>Vahlkampfiidae</taxon>
        <taxon>Naegleria</taxon>
    </lineage>
</organism>
<evidence type="ECO:0000256" key="14">
    <source>
        <dbReference type="PIRSR" id="PIRSR606689-2"/>
    </source>
</evidence>
<evidence type="ECO:0000256" key="6">
    <source>
        <dbReference type="ARBA" id="ARBA00022824"/>
    </source>
</evidence>
<sequence length="196" mass="22405">MFLFDWFFSLLRAIGILQDKIKGRVLFLGLDNAGKTTLLYKLKTGLMQQFNQTMYPNNETVEISSSCTIQVIDLGGHPLARKLWKDYYLDVSGIVFMVDAVERKRIHEARAELYNILKDNDLAQVPIVIMGNKVDNPSAMPEFELSEQLDVTHLRTGKNVDQSFGAQRPLEIFMTSVSKDFNIAESLDWLASRIRK</sequence>
<comment type="caution">
    <text evidence="16">The sequence shown here is derived from an EMBL/GenBank/DDBJ whole genome shotgun (WGS) entry which is preliminary data.</text>
</comment>
<feature type="binding site" evidence="12">
    <location>
        <position position="133"/>
    </location>
    <ligand>
        <name>GTP</name>
        <dbReference type="ChEBI" id="CHEBI:37565"/>
    </ligand>
</feature>
<dbReference type="GO" id="GO:0005783">
    <property type="term" value="C:endoplasmic reticulum"/>
    <property type="evidence" value="ECO:0007669"/>
    <property type="project" value="UniProtKB-SubCell"/>
</dbReference>
<keyword evidence="5 12" id="KW-0547">Nucleotide-binding</keyword>
<feature type="binding site" evidence="14">
    <location>
        <position position="36"/>
    </location>
    <ligand>
        <name>Mg(2+)</name>
        <dbReference type="ChEBI" id="CHEBI:18420"/>
    </ligand>
</feature>
<feature type="binding site" evidence="12">
    <location>
        <position position="132"/>
    </location>
    <ligand>
        <name>GTP</name>
        <dbReference type="ChEBI" id="CHEBI:37565"/>
    </ligand>
</feature>
<evidence type="ECO:0000256" key="9">
    <source>
        <dbReference type="ARBA" id="ARBA00023034"/>
    </source>
</evidence>
<dbReference type="EMBL" id="VFQX01000074">
    <property type="protein sequence ID" value="KAF0971666.1"/>
    <property type="molecule type" value="Genomic_DNA"/>
</dbReference>
<keyword evidence="9 15" id="KW-0333">Golgi apparatus</keyword>
<dbReference type="InterPro" id="IPR027417">
    <property type="entry name" value="P-loop_NTPase"/>
</dbReference>
<dbReference type="InterPro" id="IPR006689">
    <property type="entry name" value="Small_GTPase_ARF/SAR"/>
</dbReference>
<name>A0A6A5BA52_NAEFO</name>